<dbReference type="Pfam" id="PF00288">
    <property type="entry name" value="GHMP_kinases_N"/>
    <property type="match status" value="1"/>
</dbReference>
<evidence type="ECO:0000313" key="7">
    <source>
        <dbReference type="Proteomes" id="UP000319296"/>
    </source>
</evidence>
<dbReference type="SUPFAM" id="SSF54211">
    <property type="entry name" value="Ribosomal protein S5 domain 2-like"/>
    <property type="match status" value="1"/>
</dbReference>
<evidence type="ECO:0000256" key="1">
    <source>
        <dbReference type="ARBA" id="ARBA00022679"/>
    </source>
</evidence>
<dbReference type="InterPro" id="IPR006204">
    <property type="entry name" value="GHMP_kinase_N_dom"/>
</dbReference>
<feature type="non-terminal residue" evidence="6">
    <location>
        <position position="165"/>
    </location>
</feature>
<feature type="domain" description="GHMP kinase N-terminal" evidence="5">
    <location>
        <begin position="89"/>
        <end position="161"/>
    </location>
</feature>
<dbReference type="InterPro" id="IPR020568">
    <property type="entry name" value="Ribosomal_Su5_D2-typ_SF"/>
</dbReference>
<evidence type="ECO:0000256" key="2">
    <source>
        <dbReference type="ARBA" id="ARBA00022741"/>
    </source>
</evidence>
<keyword evidence="3" id="KW-0418">Kinase</keyword>
<dbReference type="GO" id="GO:0050515">
    <property type="term" value="F:4-(cytidine 5'-diphospho)-2-C-methyl-D-erythritol kinase activity"/>
    <property type="evidence" value="ECO:0007669"/>
    <property type="project" value="TreeGrafter"/>
</dbReference>
<dbReference type="PANTHER" id="PTHR43527">
    <property type="entry name" value="4-DIPHOSPHOCYTIDYL-2-C-METHYL-D-ERYTHRITOL KINASE, CHLOROPLASTIC"/>
    <property type="match status" value="1"/>
</dbReference>
<keyword evidence="4" id="KW-0067">ATP-binding</keyword>
<comment type="caution">
    <text evidence="6">The sequence shown here is derived from an EMBL/GenBank/DDBJ whole genome shotgun (WGS) entry which is preliminary data.</text>
</comment>
<dbReference type="InterPro" id="IPR014721">
    <property type="entry name" value="Ribsml_uS5_D2-typ_fold_subgr"/>
</dbReference>
<evidence type="ECO:0000259" key="5">
    <source>
        <dbReference type="Pfam" id="PF00288"/>
    </source>
</evidence>
<evidence type="ECO:0000313" key="6">
    <source>
        <dbReference type="EMBL" id="RZD18467.1"/>
    </source>
</evidence>
<gene>
    <name evidence="6" type="ORF">EVG15_06200</name>
</gene>
<dbReference type="Proteomes" id="UP000319296">
    <property type="component" value="Unassembled WGS sequence"/>
</dbReference>
<sequence>MEHIRYSYLAPAKVNFILKIGEKNPANNLHNIFSIIRRISIFDKVTFEINEDRNKLKNIPGEAVAIQLTKKELQEYTEILEKELSTDKNLIIKASNLFFNTINLKNKYINAIIEKNIPMQAGLGGGSSDAAGMLNILNKIYNNPLNYNELNNIAIKLGSDVSFYL</sequence>
<dbReference type="GO" id="GO:0005524">
    <property type="term" value="F:ATP binding"/>
    <property type="evidence" value="ECO:0007669"/>
    <property type="project" value="UniProtKB-KW"/>
</dbReference>
<name>A0A519BMG4_9DELT</name>
<evidence type="ECO:0000256" key="4">
    <source>
        <dbReference type="ARBA" id="ARBA00022840"/>
    </source>
</evidence>
<dbReference type="AlphaFoldDB" id="A0A519BMG4"/>
<accession>A0A519BMG4</accession>
<organism evidence="6 7">
    <name type="scientific">Candidatus Acididesulfobacter diazotrophicus</name>
    <dbReference type="NCBI Taxonomy" id="2597226"/>
    <lineage>
        <taxon>Bacteria</taxon>
        <taxon>Deltaproteobacteria</taxon>
        <taxon>Candidatus Acidulodesulfobacterales</taxon>
        <taxon>Candidatus Acididesulfobacter</taxon>
    </lineage>
</organism>
<keyword evidence="2" id="KW-0547">Nucleotide-binding</keyword>
<keyword evidence="1" id="KW-0808">Transferase</keyword>
<dbReference type="Gene3D" id="3.30.230.10">
    <property type="match status" value="1"/>
</dbReference>
<protein>
    <recommendedName>
        <fullName evidence="5">GHMP kinase N-terminal domain-containing protein</fullName>
    </recommendedName>
</protein>
<reference evidence="6 7" key="1">
    <citation type="journal article" date="2019" name="ISME J.">
        <title>Insights into ecological role of a new deltaproteobacterial order Candidatus Acidulodesulfobacterales by metagenomics and metatranscriptomics.</title>
        <authorList>
            <person name="Tan S."/>
            <person name="Liu J."/>
            <person name="Fang Y."/>
            <person name="Hedlund B.P."/>
            <person name="Lian Z.H."/>
            <person name="Huang L.Y."/>
            <person name="Li J.T."/>
            <person name="Huang L.N."/>
            <person name="Li W.J."/>
            <person name="Jiang H.C."/>
            <person name="Dong H.L."/>
            <person name="Shu W.S."/>
        </authorList>
    </citation>
    <scope>NUCLEOTIDE SEQUENCE [LARGE SCALE GENOMIC DNA]</scope>
    <source>
        <strain evidence="6">AP1</strain>
    </source>
</reference>
<proteinExistence type="predicted"/>
<dbReference type="PANTHER" id="PTHR43527:SF2">
    <property type="entry name" value="4-DIPHOSPHOCYTIDYL-2-C-METHYL-D-ERYTHRITOL KINASE, CHLOROPLASTIC"/>
    <property type="match status" value="1"/>
</dbReference>
<dbReference type="EMBL" id="SGBB01000009">
    <property type="protein sequence ID" value="RZD18467.1"/>
    <property type="molecule type" value="Genomic_DNA"/>
</dbReference>
<evidence type="ECO:0000256" key="3">
    <source>
        <dbReference type="ARBA" id="ARBA00022777"/>
    </source>
</evidence>